<dbReference type="InterPro" id="IPR030700">
    <property type="entry name" value="N-end_Aminoacyl_Trfase"/>
</dbReference>
<dbReference type="InterPro" id="IPR007471">
    <property type="entry name" value="N-end_Aminoacyl_Trfase_N"/>
</dbReference>
<evidence type="ECO:0000256" key="3">
    <source>
        <dbReference type="ARBA" id="ARBA00023315"/>
    </source>
</evidence>
<evidence type="ECO:0000313" key="8">
    <source>
        <dbReference type="Proteomes" id="UP000827084"/>
    </source>
</evidence>
<dbReference type="InterPro" id="IPR016181">
    <property type="entry name" value="Acyl_CoA_acyltransferase"/>
</dbReference>
<dbReference type="HAMAP" id="MF_00689">
    <property type="entry name" value="Bpt"/>
    <property type="match status" value="1"/>
</dbReference>
<feature type="domain" description="N-end rule aminoacyl transferase C-terminal" evidence="6">
    <location>
        <begin position="115"/>
        <end position="236"/>
    </location>
</feature>
<gene>
    <name evidence="4" type="primary">bpt</name>
    <name evidence="7" type="ORF">K3G22_10825</name>
</gene>
<dbReference type="Pfam" id="PF04376">
    <property type="entry name" value="ATE_N"/>
    <property type="match status" value="1"/>
</dbReference>
<proteinExistence type="inferred from homology"/>
<dbReference type="InterPro" id="IPR007472">
    <property type="entry name" value="N-end_Aminoacyl_Trfase_C"/>
</dbReference>
<evidence type="ECO:0000259" key="5">
    <source>
        <dbReference type="Pfam" id="PF04376"/>
    </source>
</evidence>
<evidence type="ECO:0000256" key="1">
    <source>
        <dbReference type="ARBA" id="ARBA00022490"/>
    </source>
</evidence>
<dbReference type="Proteomes" id="UP000827084">
    <property type="component" value="Chromosome"/>
</dbReference>
<evidence type="ECO:0000313" key="7">
    <source>
        <dbReference type="EMBL" id="QYX71299.1"/>
    </source>
</evidence>
<keyword evidence="8" id="KW-1185">Reference proteome</keyword>
<feature type="domain" description="N-end aminoacyl transferase N-terminal" evidence="5">
    <location>
        <begin position="28"/>
        <end position="96"/>
    </location>
</feature>
<comment type="catalytic activity">
    <reaction evidence="4">
        <text>N-terminal L-glutamyl-[protein] + L-leucyl-tRNA(Leu) = N-terminal L-leucyl-L-glutamyl-[protein] + tRNA(Leu) + H(+)</text>
        <dbReference type="Rhea" id="RHEA:50412"/>
        <dbReference type="Rhea" id="RHEA-COMP:9613"/>
        <dbReference type="Rhea" id="RHEA-COMP:9622"/>
        <dbReference type="Rhea" id="RHEA-COMP:12664"/>
        <dbReference type="Rhea" id="RHEA-COMP:12668"/>
        <dbReference type="ChEBI" id="CHEBI:15378"/>
        <dbReference type="ChEBI" id="CHEBI:64721"/>
        <dbReference type="ChEBI" id="CHEBI:78442"/>
        <dbReference type="ChEBI" id="CHEBI:78494"/>
        <dbReference type="ChEBI" id="CHEBI:133041"/>
        <dbReference type="EC" id="2.3.2.29"/>
    </reaction>
</comment>
<evidence type="ECO:0000259" key="6">
    <source>
        <dbReference type="Pfam" id="PF04377"/>
    </source>
</evidence>
<dbReference type="NCBIfam" id="NF002342">
    <property type="entry name" value="PRK01305.1-3"/>
    <property type="match status" value="1"/>
</dbReference>
<comment type="function">
    <text evidence="4">Functions in the N-end rule pathway of protein degradation where it conjugates Leu from its aminoacyl-tRNA to the N-termini of proteins containing an N-terminal aspartate or glutamate.</text>
</comment>
<dbReference type="EMBL" id="CP080635">
    <property type="protein sequence ID" value="QYX71299.1"/>
    <property type="molecule type" value="Genomic_DNA"/>
</dbReference>
<dbReference type="PIRSF" id="PIRSF037208">
    <property type="entry name" value="ATE_pro_prd"/>
    <property type="match status" value="1"/>
</dbReference>
<evidence type="ECO:0000256" key="4">
    <source>
        <dbReference type="HAMAP-Rule" id="MF_00689"/>
    </source>
</evidence>
<reference evidence="7 8" key="1">
    <citation type="submission" date="2021-08" db="EMBL/GenBank/DDBJ databases">
        <title>Shewanella putrefaciens YZ-J, complete genome.</title>
        <authorList>
            <person name="Yi Z."/>
        </authorList>
    </citation>
    <scope>NUCLEOTIDE SEQUENCE [LARGE SCALE GENOMIC DNA]</scope>
    <source>
        <strain evidence="7 8">YZ-J</strain>
    </source>
</reference>
<keyword evidence="2 4" id="KW-0808">Transferase</keyword>
<organism evidence="7 8">
    <name type="scientific">Shewanella putrefaciens</name>
    <name type="common">Pseudomonas putrefaciens</name>
    <dbReference type="NCBI Taxonomy" id="24"/>
    <lineage>
        <taxon>Bacteria</taxon>
        <taxon>Pseudomonadati</taxon>
        <taxon>Pseudomonadota</taxon>
        <taxon>Gammaproteobacteria</taxon>
        <taxon>Alteromonadales</taxon>
        <taxon>Shewanellaceae</taxon>
        <taxon>Shewanella</taxon>
    </lineage>
</organism>
<accession>A0ABX8X729</accession>
<dbReference type="GO" id="GO:0004057">
    <property type="term" value="F:arginyl-tRNA--protein transferase activity"/>
    <property type="evidence" value="ECO:0007669"/>
    <property type="project" value="UniProtKB-EC"/>
</dbReference>
<name>A0ABX8X729_SHEPU</name>
<dbReference type="NCBIfam" id="NF002347">
    <property type="entry name" value="PRK01305.2-4"/>
    <property type="match status" value="1"/>
</dbReference>
<comment type="subcellular location">
    <subcellularLocation>
        <location evidence="4">Cytoplasm</location>
    </subcellularLocation>
</comment>
<comment type="similarity">
    <text evidence="4">Belongs to the R-transferase family. Bpt subfamily.</text>
</comment>
<keyword evidence="1 4" id="KW-0963">Cytoplasm</keyword>
<keyword evidence="3 4" id="KW-0012">Acyltransferase</keyword>
<sequence length="244" mass="28620">MLGYPVRCSLNSNANKTPIAIGISQIFPCSYLEDQQEQLLVIQEETLDPILFERLLAIGFRRSGSAIYKPRCPRCSACQPIRLPVREFIPSKRQKRTLANNRDLTWRITSSQTDEQYTLYERYIRQRHFDGPMFPPSKEQYEQFLFCHWLPPTFIEVYAGNKLIAVAVTDTLPNSLSAIYSYFDPDEAHRSLGVLLILIQCRLAKLQRKEFLYLGYQIDANRKMSYKRLYRPYQILTPQGWEYS</sequence>
<evidence type="ECO:0000256" key="2">
    <source>
        <dbReference type="ARBA" id="ARBA00022679"/>
    </source>
</evidence>
<dbReference type="Pfam" id="PF04377">
    <property type="entry name" value="ATE_C"/>
    <property type="match status" value="1"/>
</dbReference>
<dbReference type="PANTHER" id="PTHR21367">
    <property type="entry name" value="ARGININE-TRNA-PROTEIN TRANSFERASE 1"/>
    <property type="match status" value="1"/>
</dbReference>
<dbReference type="NCBIfam" id="NF002346">
    <property type="entry name" value="PRK01305.2-3"/>
    <property type="match status" value="1"/>
</dbReference>
<dbReference type="SUPFAM" id="SSF55729">
    <property type="entry name" value="Acyl-CoA N-acyltransferases (Nat)"/>
    <property type="match status" value="1"/>
</dbReference>
<dbReference type="PANTHER" id="PTHR21367:SF1">
    <property type="entry name" value="ARGINYL-TRNA--PROTEIN TRANSFERASE 1"/>
    <property type="match status" value="1"/>
</dbReference>
<comment type="catalytic activity">
    <reaction evidence="4">
        <text>N-terminal L-aspartyl-[protein] + L-leucyl-tRNA(Leu) = N-terminal L-leucyl-L-aspartyl-[protein] + tRNA(Leu) + H(+)</text>
        <dbReference type="Rhea" id="RHEA:50420"/>
        <dbReference type="Rhea" id="RHEA-COMP:9613"/>
        <dbReference type="Rhea" id="RHEA-COMP:9622"/>
        <dbReference type="Rhea" id="RHEA-COMP:12669"/>
        <dbReference type="Rhea" id="RHEA-COMP:12674"/>
        <dbReference type="ChEBI" id="CHEBI:15378"/>
        <dbReference type="ChEBI" id="CHEBI:64720"/>
        <dbReference type="ChEBI" id="CHEBI:78442"/>
        <dbReference type="ChEBI" id="CHEBI:78494"/>
        <dbReference type="ChEBI" id="CHEBI:133042"/>
        <dbReference type="EC" id="2.3.2.29"/>
    </reaction>
</comment>
<dbReference type="NCBIfam" id="NF002345">
    <property type="entry name" value="PRK01305.2-2"/>
    <property type="match status" value="1"/>
</dbReference>
<dbReference type="InterPro" id="IPR017138">
    <property type="entry name" value="Asp_Glu_LeuTrfase"/>
</dbReference>
<dbReference type="EC" id="2.3.2.29" evidence="4"/>
<protein>
    <recommendedName>
        <fullName evidence="4">Aspartate/glutamate leucyltransferase</fullName>
        <ecNumber evidence="4">2.3.2.29</ecNumber>
    </recommendedName>
</protein>